<evidence type="ECO:0000313" key="2">
    <source>
        <dbReference type="Proteomes" id="UP001325140"/>
    </source>
</evidence>
<accession>A0ABZ0UNT3</accession>
<dbReference type="EMBL" id="CP110343">
    <property type="protein sequence ID" value="WPX97776.1"/>
    <property type="molecule type" value="Genomic_DNA"/>
</dbReference>
<keyword evidence="2" id="KW-1185">Reference proteome</keyword>
<gene>
    <name evidence="1" type="ORF">Fokcrypt_00294</name>
</gene>
<reference evidence="1" key="1">
    <citation type="submission" date="2022-10" db="EMBL/GenBank/DDBJ databases">
        <title>Host association and intracellularity evolved multiple times independently in the Rickettsiales.</title>
        <authorList>
            <person name="Castelli M."/>
            <person name="Nardi T."/>
            <person name="Gammuto L."/>
            <person name="Bellinzona G."/>
            <person name="Sabaneyeva E."/>
            <person name="Potekhin A."/>
            <person name="Serra V."/>
            <person name="Petroni G."/>
            <person name="Sassera D."/>
        </authorList>
    </citation>
    <scope>NUCLEOTIDE SEQUENCE [LARGE SCALE GENOMIC DNA]</scope>
    <source>
        <strain evidence="1">US_Bl 11III1</strain>
    </source>
</reference>
<evidence type="ECO:0000313" key="1">
    <source>
        <dbReference type="EMBL" id="WPX97776.1"/>
    </source>
</evidence>
<dbReference type="Proteomes" id="UP001325140">
    <property type="component" value="Chromosome"/>
</dbReference>
<name>A0ABZ0UNT3_9RICK</name>
<sequence>MHKSDVVNKVKYMFSSGVLKGISADVLELNDIVSEPDIDIKGANYRSVILYEIKLKKLLSSLEEVLSVVSETKITNNEVKYIKKVVTQCTEEIKAILR</sequence>
<organism evidence="1 2">
    <name type="scientific">Candidatus Fokinia crypta</name>
    <dbReference type="NCBI Taxonomy" id="1920990"/>
    <lineage>
        <taxon>Bacteria</taxon>
        <taxon>Pseudomonadati</taxon>
        <taxon>Pseudomonadota</taxon>
        <taxon>Alphaproteobacteria</taxon>
        <taxon>Rickettsiales</taxon>
        <taxon>Candidatus Midichloriaceae</taxon>
        <taxon>Candidatus Fokinia</taxon>
    </lineage>
</organism>
<proteinExistence type="predicted"/>
<dbReference type="RefSeq" id="WP_323722427.1">
    <property type="nucleotide sequence ID" value="NZ_CP110343.1"/>
</dbReference>
<protein>
    <submittedName>
        <fullName evidence="1">Uncharacterized protein</fullName>
    </submittedName>
</protein>